<keyword evidence="5" id="KW-1015">Disulfide bond</keyword>
<dbReference type="CDD" id="cd03020">
    <property type="entry name" value="DsbA_DsbC_DsbG"/>
    <property type="match status" value="1"/>
</dbReference>
<evidence type="ECO:0000256" key="5">
    <source>
        <dbReference type="ARBA" id="ARBA00023157"/>
    </source>
</evidence>
<dbReference type="RefSeq" id="WP_099859603.1">
    <property type="nucleotide sequence ID" value="NZ_PEOG01000005.1"/>
</dbReference>
<dbReference type="OrthoDB" id="12976at2"/>
<evidence type="ECO:0000256" key="1">
    <source>
        <dbReference type="ARBA" id="ARBA00004418"/>
    </source>
</evidence>
<comment type="similarity">
    <text evidence="2 7">Belongs to the thioredoxin family. DsbC subfamily.</text>
</comment>
<dbReference type="AlphaFoldDB" id="A0A2G9CFB5"/>
<organism evidence="9 10">
    <name type="scientific">Roseateles chitinivorans</name>
    <dbReference type="NCBI Taxonomy" id="2917965"/>
    <lineage>
        <taxon>Bacteria</taxon>
        <taxon>Pseudomonadati</taxon>
        <taxon>Pseudomonadota</taxon>
        <taxon>Betaproteobacteria</taxon>
        <taxon>Burkholderiales</taxon>
        <taxon>Sphaerotilaceae</taxon>
        <taxon>Roseateles</taxon>
    </lineage>
</organism>
<dbReference type="PROSITE" id="PS51257">
    <property type="entry name" value="PROKAR_LIPOPROTEIN"/>
    <property type="match status" value="1"/>
</dbReference>
<dbReference type="InterPro" id="IPR009094">
    <property type="entry name" value="DiS-bond_isomerase_DsbC/G_N_sf"/>
</dbReference>
<comment type="caution">
    <text evidence="9">The sequence shown here is derived from an EMBL/GenBank/DDBJ whole genome shotgun (WGS) entry which is preliminary data.</text>
</comment>
<keyword evidence="10" id="KW-1185">Reference proteome</keyword>
<dbReference type="InterPro" id="IPR013766">
    <property type="entry name" value="Thioredoxin_domain"/>
</dbReference>
<accession>A0A2G9CFB5</accession>
<dbReference type="Gene3D" id="3.40.30.10">
    <property type="entry name" value="Glutaredoxin"/>
    <property type="match status" value="1"/>
</dbReference>
<dbReference type="Proteomes" id="UP000231501">
    <property type="component" value="Unassembled WGS sequence"/>
</dbReference>
<comment type="function">
    <text evidence="7">Required for disulfide bond formation in some periplasmic proteins. Acts by transferring its disulfide bond to other proteins and is reduced in the process.</text>
</comment>
<evidence type="ECO:0000256" key="4">
    <source>
        <dbReference type="ARBA" id="ARBA00022764"/>
    </source>
</evidence>
<gene>
    <name evidence="9" type="ORF">CS062_00945</name>
</gene>
<proteinExistence type="inferred from homology"/>
<reference evidence="9 10" key="1">
    <citation type="submission" date="2017-11" db="EMBL/GenBank/DDBJ databases">
        <title>Draft genome sequence of Mitsuaria sp. HWN-4.</title>
        <authorList>
            <person name="Gundlapally S.R."/>
        </authorList>
    </citation>
    <scope>NUCLEOTIDE SEQUENCE [LARGE SCALE GENOMIC DNA]</scope>
    <source>
        <strain evidence="9 10">HWN-4</strain>
    </source>
</reference>
<sequence length="256" mass="28308">MKFMTRPISRQSLALAAALAVLGLSGCSAQANEDTIRKNLAAMMPKEIKIDEVRPSPIAGLWEVRIGNEIRYSDASGQYLIEGDILDLKNRRNVTQERLEKLSSVDFASLPLKDAIVWKKGDGKRRIAVFADPNCGYCKRFEKSLQEMDNITVYTFVIPILGGDSPEKSRAAWCAKDNTLAWRNWMIDGYALPKLESACDAAAIDRNLALSQKIRVTGTPAILFEDGTRAPGALSPQQLEKRLQAVQAPDKTPKKS</sequence>
<dbReference type="SUPFAM" id="SSF54423">
    <property type="entry name" value="DsbC/DsbG N-terminal domain-like"/>
    <property type="match status" value="1"/>
</dbReference>
<feature type="domain" description="Thioredoxin" evidence="8">
    <location>
        <begin position="99"/>
        <end position="248"/>
    </location>
</feature>
<keyword evidence="9" id="KW-0413">Isomerase</keyword>
<dbReference type="SUPFAM" id="SSF52833">
    <property type="entry name" value="Thioredoxin-like"/>
    <property type="match status" value="1"/>
</dbReference>
<keyword evidence="3 7" id="KW-0732">Signal</keyword>
<dbReference type="InterPro" id="IPR033954">
    <property type="entry name" value="DiS-bond_Isoase_DsbC/G"/>
</dbReference>
<evidence type="ECO:0000256" key="3">
    <source>
        <dbReference type="ARBA" id="ARBA00022729"/>
    </source>
</evidence>
<name>A0A2G9CFB5_9BURK</name>
<dbReference type="Pfam" id="PF10411">
    <property type="entry name" value="DsbC_N"/>
    <property type="match status" value="1"/>
</dbReference>
<protein>
    <recommendedName>
        <fullName evidence="7">Thiol:disulfide interchange protein</fullName>
    </recommendedName>
</protein>
<evidence type="ECO:0000259" key="8">
    <source>
        <dbReference type="PROSITE" id="PS51352"/>
    </source>
</evidence>
<evidence type="ECO:0000256" key="2">
    <source>
        <dbReference type="ARBA" id="ARBA00009813"/>
    </source>
</evidence>
<comment type="subcellular location">
    <subcellularLocation>
        <location evidence="1 7">Periplasm</location>
    </subcellularLocation>
</comment>
<keyword evidence="6 7" id="KW-0676">Redox-active center</keyword>
<dbReference type="InterPro" id="IPR051470">
    <property type="entry name" value="Thiol:disulfide_interchange"/>
</dbReference>
<evidence type="ECO:0000256" key="7">
    <source>
        <dbReference type="RuleBase" id="RU364038"/>
    </source>
</evidence>
<dbReference type="InterPro" id="IPR036249">
    <property type="entry name" value="Thioredoxin-like_sf"/>
</dbReference>
<evidence type="ECO:0000313" key="10">
    <source>
        <dbReference type="Proteomes" id="UP000231501"/>
    </source>
</evidence>
<dbReference type="InterPro" id="IPR018950">
    <property type="entry name" value="DiS-bond_isomerase_DsbC/G_N"/>
</dbReference>
<dbReference type="PANTHER" id="PTHR35272:SF3">
    <property type="entry name" value="THIOL:DISULFIDE INTERCHANGE PROTEIN DSBC"/>
    <property type="match status" value="1"/>
</dbReference>
<feature type="chain" id="PRO_5013428020" description="Thiol:disulfide interchange protein" evidence="7">
    <location>
        <begin position="32"/>
        <end position="256"/>
    </location>
</feature>
<dbReference type="Gene3D" id="3.10.450.70">
    <property type="entry name" value="Disulphide bond isomerase, DsbC/G, N-terminal"/>
    <property type="match status" value="1"/>
</dbReference>
<feature type="signal peptide" evidence="7">
    <location>
        <begin position="1"/>
        <end position="31"/>
    </location>
</feature>
<dbReference type="GO" id="GO:0016853">
    <property type="term" value="F:isomerase activity"/>
    <property type="evidence" value="ECO:0007669"/>
    <property type="project" value="UniProtKB-KW"/>
</dbReference>
<dbReference type="Pfam" id="PF13098">
    <property type="entry name" value="Thioredoxin_2"/>
    <property type="match status" value="1"/>
</dbReference>
<dbReference type="PANTHER" id="PTHR35272">
    <property type="entry name" value="THIOL:DISULFIDE INTERCHANGE PROTEIN DSBC-RELATED"/>
    <property type="match status" value="1"/>
</dbReference>
<evidence type="ECO:0000256" key="6">
    <source>
        <dbReference type="ARBA" id="ARBA00023284"/>
    </source>
</evidence>
<dbReference type="EMBL" id="PEOG01000005">
    <property type="protein sequence ID" value="PIM55130.1"/>
    <property type="molecule type" value="Genomic_DNA"/>
</dbReference>
<dbReference type="PROSITE" id="PS51352">
    <property type="entry name" value="THIOREDOXIN_2"/>
    <property type="match status" value="1"/>
</dbReference>
<dbReference type="GO" id="GO:0042597">
    <property type="term" value="C:periplasmic space"/>
    <property type="evidence" value="ECO:0007669"/>
    <property type="project" value="UniProtKB-SubCell"/>
</dbReference>
<keyword evidence="4 7" id="KW-0574">Periplasm</keyword>
<evidence type="ECO:0000313" key="9">
    <source>
        <dbReference type="EMBL" id="PIM55130.1"/>
    </source>
</evidence>
<dbReference type="InterPro" id="IPR012336">
    <property type="entry name" value="Thioredoxin-like_fold"/>
</dbReference>